<organism evidence="6 7">
    <name type="scientific">Psylliodes chrysocephalus</name>
    <dbReference type="NCBI Taxonomy" id="3402493"/>
    <lineage>
        <taxon>Eukaryota</taxon>
        <taxon>Metazoa</taxon>
        <taxon>Ecdysozoa</taxon>
        <taxon>Arthropoda</taxon>
        <taxon>Hexapoda</taxon>
        <taxon>Insecta</taxon>
        <taxon>Pterygota</taxon>
        <taxon>Neoptera</taxon>
        <taxon>Endopterygota</taxon>
        <taxon>Coleoptera</taxon>
        <taxon>Polyphaga</taxon>
        <taxon>Cucujiformia</taxon>
        <taxon>Chrysomeloidea</taxon>
        <taxon>Chrysomelidae</taxon>
        <taxon>Galerucinae</taxon>
        <taxon>Alticini</taxon>
        <taxon>Psylliodes</taxon>
    </lineage>
</organism>
<dbReference type="OrthoDB" id="407146at2759"/>
<dbReference type="PANTHER" id="PTHR23402:SF1">
    <property type="entry name" value="PYROGLUTAMYL-PEPTIDASE I"/>
    <property type="match status" value="1"/>
</dbReference>
<dbReference type="FunFam" id="3.40.630.20:FF:000008">
    <property type="entry name" value="Pyroglutamyl-peptidase 1"/>
    <property type="match status" value="1"/>
</dbReference>
<keyword evidence="5" id="KW-0788">Thiol protease</keyword>
<name>A0A9P0D7A4_9CUCU</name>
<keyword evidence="7" id="KW-1185">Reference proteome</keyword>
<evidence type="ECO:0000313" key="6">
    <source>
        <dbReference type="EMBL" id="CAH1115502.1"/>
    </source>
</evidence>
<evidence type="ECO:0000256" key="1">
    <source>
        <dbReference type="ARBA" id="ARBA00006641"/>
    </source>
</evidence>
<accession>A0A9P0D7A4</accession>
<evidence type="ECO:0000256" key="4">
    <source>
        <dbReference type="ARBA" id="ARBA00022801"/>
    </source>
</evidence>
<evidence type="ECO:0000256" key="5">
    <source>
        <dbReference type="ARBA" id="ARBA00022807"/>
    </source>
</evidence>
<dbReference type="PIRSF" id="PIRSF015592">
    <property type="entry name" value="Prld-crbxl_pptds"/>
    <property type="match status" value="1"/>
</dbReference>
<dbReference type="PRINTS" id="PR00706">
    <property type="entry name" value="PYROGLUPTASE"/>
</dbReference>
<comment type="similarity">
    <text evidence="1">Belongs to the peptidase C15 family.</text>
</comment>
<dbReference type="Gene3D" id="3.40.630.20">
    <property type="entry name" value="Peptidase C15, pyroglutamyl peptidase I-like"/>
    <property type="match status" value="1"/>
</dbReference>
<dbReference type="AlphaFoldDB" id="A0A9P0D7A4"/>
<evidence type="ECO:0008006" key="8">
    <source>
        <dbReference type="Google" id="ProtNLM"/>
    </source>
</evidence>
<keyword evidence="4" id="KW-0378">Hydrolase</keyword>
<evidence type="ECO:0000313" key="7">
    <source>
        <dbReference type="Proteomes" id="UP001153636"/>
    </source>
</evidence>
<dbReference type="GO" id="GO:0005829">
    <property type="term" value="C:cytosol"/>
    <property type="evidence" value="ECO:0007669"/>
    <property type="project" value="InterPro"/>
</dbReference>
<dbReference type="Proteomes" id="UP001153636">
    <property type="component" value="Chromosome 9"/>
</dbReference>
<keyword evidence="2" id="KW-0963">Cytoplasm</keyword>
<dbReference type="PANTHER" id="PTHR23402">
    <property type="entry name" value="PROTEASE FAMILY C15 PYROGLUTAMYL-PEPTIDASE I-RELATED"/>
    <property type="match status" value="1"/>
</dbReference>
<dbReference type="InterPro" id="IPR000816">
    <property type="entry name" value="Peptidase_C15"/>
</dbReference>
<dbReference type="Pfam" id="PF01470">
    <property type="entry name" value="Peptidase_C15"/>
    <property type="match status" value="1"/>
</dbReference>
<dbReference type="SUPFAM" id="SSF53182">
    <property type="entry name" value="Pyrrolidone carboxyl peptidase (pyroglutamate aminopeptidase)"/>
    <property type="match status" value="1"/>
</dbReference>
<evidence type="ECO:0000256" key="2">
    <source>
        <dbReference type="ARBA" id="ARBA00022490"/>
    </source>
</evidence>
<dbReference type="GO" id="GO:0016920">
    <property type="term" value="F:pyroglutamyl-peptidase activity"/>
    <property type="evidence" value="ECO:0007669"/>
    <property type="project" value="InterPro"/>
</dbReference>
<dbReference type="CDD" id="cd00501">
    <property type="entry name" value="Peptidase_C15"/>
    <property type="match status" value="1"/>
</dbReference>
<protein>
    <recommendedName>
        <fullName evidence="8">Pyroglutamyl-peptidase I</fullName>
    </recommendedName>
</protein>
<keyword evidence="3" id="KW-0645">Protease</keyword>
<dbReference type="InterPro" id="IPR036440">
    <property type="entry name" value="Peptidase_C15-like_sf"/>
</dbReference>
<dbReference type="InterPro" id="IPR016125">
    <property type="entry name" value="Peptidase_C15-like"/>
</dbReference>
<evidence type="ECO:0000256" key="3">
    <source>
        <dbReference type="ARBA" id="ARBA00022670"/>
    </source>
</evidence>
<dbReference type="GO" id="GO:0006508">
    <property type="term" value="P:proteolysis"/>
    <property type="evidence" value="ECO:0007669"/>
    <property type="project" value="UniProtKB-KW"/>
</dbReference>
<reference evidence="6" key="1">
    <citation type="submission" date="2022-01" db="EMBL/GenBank/DDBJ databases">
        <authorList>
            <person name="King R."/>
        </authorList>
    </citation>
    <scope>NUCLEOTIDE SEQUENCE</scope>
</reference>
<gene>
    <name evidence="6" type="ORF">PSYICH_LOCUS14953</name>
</gene>
<proteinExistence type="inferred from homology"/>
<sequence length="203" mass="22452">MSDSIVVTGFGPFFGHTINASWEAVRLLPDEINGITIIKKEIPVQYSHIQTKIPQLWEEHKPLLVIHVGVSGEAKQITLEKCAKRDGYKRLDVTGATHSTGTACDSGEECIYTGINVADVCAKLNNTGKLNACMSSNAGRYLCEFIYYTSLNIDPSKVLFIHVPPLDNPYTAKELSEGLLDIIEHALEQLYSQKEKNLSTNII</sequence>
<dbReference type="EMBL" id="OV651821">
    <property type="protein sequence ID" value="CAH1115502.1"/>
    <property type="molecule type" value="Genomic_DNA"/>
</dbReference>